<dbReference type="GO" id="GO:0006402">
    <property type="term" value="P:mRNA catabolic process"/>
    <property type="evidence" value="ECO:0007669"/>
    <property type="project" value="TreeGrafter"/>
</dbReference>
<keyword evidence="2" id="KW-1185">Reference proteome</keyword>
<dbReference type="OrthoDB" id="9793906at2"/>
<dbReference type="Pfam" id="PF02452">
    <property type="entry name" value="PemK_toxin"/>
    <property type="match status" value="1"/>
</dbReference>
<dbReference type="AlphaFoldDB" id="A0A0L0M725"/>
<dbReference type="PATRIC" id="fig|242163.4.peg.2763"/>
<dbReference type="EMBL" id="LFJJ01000198">
    <property type="protein sequence ID" value="KND58090.1"/>
    <property type="molecule type" value="Genomic_DNA"/>
</dbReference>
<dbReference type="RefSeq" id="WP_050455472.1">
    <property type="nucleotide sequence ID" value="NZ_LFJJ01000198.1"/>
</dbReference>
<sequence length="112" mass="12414">MKNGIPDAGDIVRLHIGPSKGNEQDGYRAVLVISDLMMNEITRRFTGLPITSTIRGWETEVPIASLKRPGVAMVDQIRTWSLVARGIDFKGETVTEDELDAAKFAIRSFLQL</sequence>
<dbReference type="GO" id="GO:0004521">
    <property type="term" value="F:RNA endonuclease activity"/>
    <property type="evidence" value="ECO:0007669"/>
    <property type="project" value="TreeGrafter"/>
</dbReference>
<evidence type="ECO:0000313" key="1">
    <source>
        <dbReference type="EMBL" id="KND58090.1"/>
    </source>
</evidence>
<name>A0A0L0M725_9BURK</name>
<protein>
    <submittedName>
        <fullName evidence="1">Programmed cell death toxin MazF</fullName>
    </submittedName>
</protein>
<dbReference type="Gene3D" id="2.30.30.110">
    <property type="match status" value="1"/>
</dbReference>
<dbReference type="Proteomes" id="UP000036959">
    <property type="component" value="Unassembled WGS sequence"/>
</dbReference>
<organism evidence="1 2">
    <name type="scientific">Candidatus Burkholderia verschuerenii</name>
    <dbReference type="NCBI Taxonomy" id="242163"/>
    <lineage>
        <taxon>Bacteria</taxon>
        <taxon>Pseudomonadati</taxon>
        <taxon>Pseudomonadota</taxon>
        <taxon>Betaproteobacteria</taxon>
        <taxon>Burkholderiales</taxon>
        <taxon>Burkholderiaceae</taxon>
        <taxon>Burkholderia</taxon>
    </lineage>
</organism>
<dbReference type="InterPro" id="IPR003477">
    <property type="entry name" value="PemK-like"/>
</dbReference>
<proteinExistence type="predicted"/>
<comment type="caution">
    <text evidence="1">The sequence shown here is derived from an EMBL/GenBank/DDBJ whole genome shotgun (WGS) entry which is preliminary data.</text>
</comment>
<accession>A0A0L0M725</accession>
<dbReference type="InterPro" id="IPR011067">
    <property type="entry name" value="Plasmid_toxin/cell-grow_inhib"/>
</dbReference>
<reference evidence="2" key="1">
    <citation type="submission" date="2015-06" db="EMBL/GenBank/DDBJ databases">
        <title>Comparative genomics of Burkholderia leaf nodule symbionts.</title>
        <authorList>
            <person name="Carlier A."/>
            <person name="Eberl L."/>
            <person name="Pinto-Carbo M."/>
        </authorList>
    </citation>
    <scope>NUCLEOTIDE SEQUENCE [LARGE SCALE GENOMIC DNA]</scope>
    <source>
        <strain evidence="2">UZHbot4</strain>
    </source>
</reference>
<dbReference type="SUPFAM" id="SSF50118">
    <property type="entry name" value="Cell growth inhibitor/plasmid maintenance toxic component"/>
    <property type="match status" value="1"/>
</dbReference>
<dbReference type="PANTHER" id="PTHR33988:SF3">
    <property type="entry name" value="ENDORIBONUCLEASE TOXIN CHPB-RELATED"/>
    <property type="match status" value="1"/>
</dbReference>
<evidence type="ECO:0000313" key="2">
    <source>
        <dbReference type="Proteomes" id="UP000036959"/>
    </source>
</evidence>
<dbReference type="GO" id="GO:0003677">
    <property type="term" value="F:DNA binding"/>
    <property type="evidence" value="ECO:0007669"/>
    <property type="project" value="InterPro"/>
</dbReference>
<gene>
    <name evidence="1" type="ORF">BVER_00379</name>
</gene>
<dbReference type="PANTHER" id="PTHR33988">
    <property type="entry name" value="ENDORIBONUCLEASE MAZF-RELATED"/>
    <property type="match status" value="1"/>
</dbReference>
<dbReference type="GO" id="GO:0016075">
    <property type="term" value="P:rRNA catabolic process"/>
    <property type="evidence" value="ECO:0007669"/>
    <property type="project" value="TreeGrafter"/>
</dbReference>